<feature type="region of interest" description="Disordered" evidence="1">
    <location>
        <begin position="68"/>
        <end position="140"/>
    </location>
</feature>
<dbReference type="GeneID" id="102808968"/>
<evidence type="ECO:0000256" key="1">
    <source>
        <dbReference type="SAM" id="MobiDB-lite"/>
    </source>
</evidence>
<dbReference type="InterPro" id="IPR036388">
    <property type="entry name" value="WH-like_DNA-bd_sf"/>
</dbReference>
<gene>
    <name evidence="4" type="primary">LOC102808968</name>
</gene>
<dbReference type="PROSITE" id="PS51504">
    <property type="entry name" value="H15"/>
    <property type="match status" value="1"/>
</dbReference>
<dbReference type="InterPro" id="IPR005818">
    <property type="entry name" value="Histone_H1/H5_H15"/>
</dbReference>
<dbReference type="InterPro" id="IPR036390">
    <property type="entry name" value="WH_DNA-bd_sf"/>
</dbReference>
<reference evidence="4" key="1">
    <citation type="submission" date="2025-08" db="UniProtKB">
        <authorList>
            <consortium name="RefSeq"/>
        </authorList>
    </citation>
    <scope>IDENTIFICATION</scope>
    <source>
        <tissue evidence="4">Testes</tissue>
    </source>
</reference>
<proteinExistence type="predicted"/>
<dbReference type="Pfam" id="PF00538">
    <property type="entry name" value="Linker_histone"/>
    <property type="match status" value="1"/>
</dbReference>
<dbReference type="CDD" id="cd00073">
    <property type="entry name" value="H15"/>
    <property type="match status" value="1"/>
</dbReference>
<organism evidence="3 4">
    <name type="scientific">Saccoglossus kowalevskii</name>
    <name type="common">Acorn worm</name>
    <dbReference type="NCBI Taxonomy" id="10224"/>
    <lineage>
        <taxon>Eukaryota</taxon>
        <taxon>Metazoa</taxon>
        <taxon>Hemichordata</taxon>
        <taxon>Enteropneusta</taxon>
        <taxon>Harrimaniidae</taxon>
        <taxon>Saccoglossus</taxon>
    </lineage>
</organism>
<name>A0ABM0MGG3_SACKO</name>
<dbReference type="RefSeq" id="XP_006819104.1">
    <property type="nucleotide sequence ID" value="XM_006819041.1"/>
</dbReference>
<dbReference type="Gene3D" id="1.10.10.10">
    <property type="entry name" value="Winged helix-like DNA-binding domain superfamily/Winged helix DNA-binding domain"/>
    <property type="match status" value="1"/>
</dbReference>
<accession>A0ABM0MGG3</accession>
<protein>
    <submittedName>
        <fullName evidence="4">Sperm-specific H1/protamine-like protein type 1-like</fullName>
    </submittedName>
</protein>
<evidence type="ECO:0000313" key="3">
    <source>
        <dbReference type="Proteomes" id="UP000694865"/>
    </source>
</evidence>
<feature type="compositionally biased region" description="Basic residues" evidence="1">
    <location>
        <begin position="99"/>
        <end position="118"/>
    </location>
</feature>
<evidence type="ECO:0000259" key="2">
    <source>
        <dbReference type="PROSITE" id="PS51504"/>
    </source>
</evidence>
<feature type="domain" description="H15" evidence="2">
    <location>
        <begin position="13"/>
        <end position="91"/>
    </location>
</feature>
<sequence>MIPKLAAAKDLASRPKTLNMIIDAIKTDKNRKGSSIQRIKKYILSQYPTLVNGTLTSNLRRAVKQGLESGVLSRPKGSSNTGLTGRLRIGKLPAVKTKSAPKTRTIGKPRSKSKKPKTPRTPARKALFQTPVAKSRRKQSRIGCMTPGIMKLKTV</sequence>
<dbReference type="SUPFAM" id="SSF46785">
    <property type="entry name" value="Winged helix' DNA-binding domain"/>
    <property type="match status" value="1"/>
</dbReference>
<dbReference type="Proteomes" id="UP000694865">
    <property type="component" value="Unplaced"/>
</dbReference>
<dbReference type="SMART" id="SM00526">
    <property type="entry name" value="H15"/>
    <property type="match status" value="1"/>
</dbReference>
<keyword evidence="3" id="KW-1185">Reference proteome</keyword>
<evidence type="ECO:0000313" key="4">
    <source>
        <dbReference type="RefSeq" id="XP_006819104.1"/>
    </source>
</evidence>